<keyword evidence="4" id="KW-1185">Reference proteome</keyword>
<feature type="region of interest" description="Disordered" evidence="2">
    <location>
        <begin position="270"/>
        <end position="357"/>
    </location>
</feature>
<reference evidence="3" key="1">
    <citation type="submission" date="2022-09" db="EMBL/GenBank/DDBJ databases">
        <title>Fusarium specimens isolated from Avocado Roots.</title>
        <authorList>
            <person name="Stajich J."/>
            <person name="Roper C."/>
            <person name="Heimlech-Rivalta G."/>
        </authorList>
    </citation>
    <scope>NUCLEOTIDE SEQUENCE</scope>
    <source>
        <strain evidence="3">CF00136</strain>
    </source>
</reference>
<feature type="compositionally biased region" description="Basic residues" evidence="2">
    <location>
        <begin position="336"/>
        <end position="348"/>
    </location>
</feature>
<dbReference type="AlphaFoldDB" id="A0A9W8VEK3"/>
<organism evidence="3 4">
    <name type="scientific">Fusarium torreyae</name>
    <dbReference type="NCBI Taxonomy" id="1237075"/>
    <lineage>
        <taxon>Eukaryota</taxon>
        <taxon>Fungi</taxon>
        <taxon>Dikarya</taxon>
        <taxon>Ascomycota</taxon>
        <taxon>Pezizomycotina</taxon>
        <taxon>Sordariomycetes</taxon>
        <taxon>Hypocreomycetidae</taxon>
        <taxon>Hypocreales</taxon>
        <taxon>Nectriaceae</taxon>
        <taxon>Fusarium</taxon>
    </lineage>
</organism>
<feature type="compositionally biased region" description="Basic residues" evidence="2">
    <location>
        <begin position="1187"/>
        <end position="1202"/>
    </location>
</feature>
<feature type="compositionally biased region" description="Polar residues" evidence="2">
    <location>
        <begin position="966"/>
        <end position="981"/>
    </location>
</feature>
<accession>A0A9W8VEK3</accession>
<proteinExistence type="predicted"/>
<feature type="region of interest" description="Disordered" evidence="2">
    <location>
        <begin position="964"/>
        <end position="986"/>
    </location>
</feature>
<sequence>MATSPGSNPPDSSSRGSSLASFVRIKDERDFGKLDSIIADSQAASNAFSTQFHVRRFSVPKEEVSISNMSEGFCFGEKQPPRPGQFSQRPKIEQSQVMDTSRFFCKPKDIVPSPLLSNSRNVAIAQVPRAAAPLDLPEIGLVGGDSSSPNSPAVYHETFPGLPSHDEYYPKKSSPKEAYNQPGAISTNSVTHIESPGFSHDELISVNAIETPLTKIESSSIDPQRAEVVTEATGSRRVSKKKELPSLQMHDDKRLLEDLKLPLPHIARVDRNRHHASSSSACGDLEGPVPQAPRPTRAYSRSSRSHRSSQLPPKPVYHRESDRHHDRSQSRASNISKKRSTRRKIQHRPRSDPNRKKIAMQNVAEHWNECIQIAEAERDEANGVIARLEDEVHYAEKVLNETMQLVYEKESSIKESEARCKKLQEEGSQAEKETHRLQSEVESLRSDLAKSQKDATAIHEKYRKYRSKLNEAITEQQDLFTRARNLYQDTSEELRKEKDCRAADAKAVEQALEASHKKREELKSCIERYRAEMEQEGHQKNHTISELQRKLEHQQQELARERDSAAELKTRFEKESTLMVMIKSLHSNLHTLKDDSEKRDERSEKQDKMTDHLSAKLDSVVDHLESRTESQVANAEVKSMVDNLETKILSRLVSEMHSIVSFQKKAEQSASCLQDTIRSHFEELHDNMIEQQSVQSQDRKWHEDTRQVLVEHLGEISARTLETSKTCTETKNGLFEFAKDHSVWREDIQSRFNSQVTEQLQARESKISGLEEALRHISEEWAKKLDTMRTSMLENDEQAREYLQKAVHEIRTTLEKHFREEKTTSEKDILRSEAIRDKVESQLQQVKQQLEGLSSGGPGSQLLRETLAEERKKITVLQEQLSRLKDDSGANDELCKRQRQDLEAIEALKSQLEGMSEHVPRVENLNTTFNKMVDLNQIMQSTAFYLSKEHHWVNEQLATKLHAVSSGDSQRSDTGTESSYFDEQRSEDPLTLFRTQSIGMKRSTSLSDLATFDVHAHGERFRRKVVVASPALDAQSPAPAPSVEQEQLRRREASIPRSILRLAATSMQEIEPTRAPLSHSQYNRPVMAKVSSAAGCTNPEMVEQIRSGLIQPKPKRANWEFPTMEDFTRGILSNSKNEAALGKKHNMTLIDEAEGAMPPLKRIKSEEPQDNSENVVPKDMHKPQLLRARHAIRKTHSKKQDD</sequence>
<evidence type="ECO:0000256" key="1">
    <source>
        <dbReference type="SAM" id="Coils"/>
    </source>
</evidence>
<feature type="region of interest" description="Disordered" evidence="2">
    <location>
        <begin position="165"/>
        <end position="190"/>
    </location>
</feature>
<feature type="region of interest" description="Disordered" evidence="2">
    <location>
        <begin position="1"/>
        <end position="20"/>
    </location>
</feature>
<comment type="caution">
    <text evidence="3">The sequence shown here is derived from an EMBL/GenBank/DDBJ whole genome shotgun (WGS) entry which is preliminary data.</text>
</comment>
<protein>
    <recommendedName>
        <fullName evidence="5">Myosin heavy chain</fullName>
    </recommendedName>
</protein>
<evidence type="ECO:0000256" key="2">
    <source>
        <dbReference type="SAM" id="MobiDB-lite"/>
    </source>
</evidence>
<dbReference type="EMBL" id="JAOQAZ010000009">
    <property type="protein sequence ID" value="KAJ4263868.1"/>
    <property type="molecule type" value="Genomic_DNA"/>
</dbReference>
<feature type="region of interest" description="Disordered" evidence="2">
    <location>
        <begin position="1032"/>
        <end position="1051"/>
    </location>
</feature>
<feature type="region of interest" description="Disordered" evidence="2">
    <location>
        <begin position="218"/>
        <end position="246"/>
    </location>
</feature>
<gene>
    <name evidence="3" type="ORF">NW762_005905</name>
</gene>
<dbReference type="GO" id="GO:0000146">
    <property type="term" value="F:microfilament motor activity"/>
    <property type="evidence" value="ECO:0007669"/>
    <property type="project" value="TreeGrafter"/>
</dbReference>
<feature type="region of interest" description="Disordered" evidence="2">
    <location>
        <begin position="591"/>
        <end position="613"/>
    </location>
</feature>
<feature type="coiled-coil region" evidence="1">
    <location>
        <begin position="753"/>
        <end position="780"/>
    </location>
</feature>
<dbReference type="OrthoDB" id="4848543at2759"/>
<feature type="region of interest" description="Disordered" evidence="2">
    <location>
        <begin position="72"/>
        <end position="98"/>
    </location>
</feature>
<evidence type="ECO:0008006" key="5">
    <source>
        <dbReference type="Google" id="ProtNLM"/>
    </source>
</evidence>
<dbReference type="GO" id="GO:0051015">
    <property type="term" value="F:actin filament binding"/>
    <property type="evidence" value="ECO:0007669"/>
    <property type="project" value="TreeGrafter"/>
</dbReference>
<dbReference type="GO" id="GO:0032982">
    <property type="term" value="C:myosin filament"/>
    <property type="evidence" value="ECO:0007669"/>
    <property type="project" value="TreeGrafter"/>
</dbReference>
<feature type="coiled-coil region" evidence="1">
    <location>
        <begin position="512"/>
        <end position="571"/>
    </location>
</feature>
<feature type="compositionally biased region" description="Basic and acidic residues" evidence="2">
    <location>
        <begin position="317"/>
        <end position="329"/>
    </location>
</feature>
<feature type="coiled-coil region" evidence="1">
    <location>
        <begin position="371"/>
        <end position="454"/>
    </location>
</feature>
<dbReference type="GO" id="GO:0016460">
    <property type="term" value="C:myosin II complex"/>
    <property type="evidence" value="ECO:0007669"/>
    <property type="project" value="TreeGrafter"/>
</dbReference>
<dbReference type="PANTHER" id="PTHR45615">
    <property type="entry name" value="MYOSIN HEAVY CHAIN, NON-MUSCLE"/>
    <property type="match status" value="1"/>
</dbReference>
<dbReference type="GO" id="GO:0005737">
    <property type="term" value="C:cytoplasm"/>
    <property type="evidence" value="ECO:0007669"/>
    <property type="project" value="TreeGrafter"/>
</dbReference>
<feature type="compositionally biased region" description="Polar residues" evidence="2">
    <location>
        <begin position="85"/>
        <end position="98"/>
    </location>
</feature>
<feature type="region of interest" description="Disordered" evidence="2">
    <location>
        <begin position="1153"/>
        <end position="1202"/>
    </location>
</feature>
<dbReference type="PANTHER" id="PTHR45615:SF40">
    <property type="entry name" value="MYOSIN HEAVY CHAIN, NON-MUSCLE"/>
    <property type="match status" value="1"/>
</dbReference>
<evidence type="ECO:0000313" key="3">
    <source>
        <dbReference type="EMBL" id="KAJ4263868.1"/>
    </source>
</evidence>
<evidence type="ECO:0000313" key="4">
    <source>
        <dbReference type="Proteomes" id="UP001152049"/>
    </source>
</evidence>
<feature type="coiled-coil region" evidence="1">
    <location>
        <begin position="829"/>
        <end position="915"/>
    </location>
</feature>
<keyword evidence="1" id="KW-0175">Coiled coil</keyword>
<name>A0A9W8VEK3_9HYPO</name>
<dbReference type="Proteomes" id="UP001152049">
    <property type="component" value="Unassembled WGS sequence"/>
</dbReference>